<dbReference type="FunCoup" id="A0A067QZ45">
    <property type="interactions" value="439"/>
</dbReference>
<dbReference type="PANTHER" id="PTHR14725">
    <property type="entry name" value="RIBOSOME-BINDING FACTOR A, MITOCHONDRIAL-RELATED"/>
    <property type="match status" value="1"/>
</dbReference>
<dbReference type="InParanoid" id="A0A067QZ45"/>
<dbReference type="Pfam" id="PF02033">
    <property type="entry name" value="RBFA"/>
    <property type="match status" value="1"/>
</dbReference>
<keyword evidence="2" id="KW-1185">Reference proteome</keyword>
<sequence length="223" mass="25491">MAFPKNFANIIKTWLEIRSSINFLHSRNISCFHTPYSKYLAREARVMRKMLGEKTEKKLWYKSDGSTSLPIPRMNVAKCGQNHRRIAVLNKLFMRHITDMMASGEVGNEILGRGIEISRVKVAPDFNKVNVFWLARGTENDVEVESILKRSAGHLRHQLSELRVMGVVPYIEFVKDTQYAKVVEVERILATADFGEDYVPVGAGCQLKSEFTMHTHLPPNIKV</sequence>
<evidence type="ECO:0000313" key="1">
    <source>
        <dbReference type="EMBL" id="KDR11552.1"/>
    </source>
</evidence>
<dbReference type="EMBL" id="KK853091">
    <property type="protein sequence ID" value="KDR11552.1"/>
    <property type="molecule type" value="Genomic_DNA"/>
</dbReference>
<dbReference type="InterPro" id="IPR015946">
    <property type="entry name" value="KH_dom-like_a/b"/>
</dbReference>
<evidence type="ECO:0000313" key="2">
    <source>
        <dbReference type="Proteomes" id="UP000027135"/>
    </source>
</evidence>
<accession>A0A067QZ45</accession>
<dbReference type="AlphaFoldDB" id="A0A067QZ45"/>
<dbReference type="InterPro" id="IPR023799">
    <property type="entry name" value="RbfA_dom_sf"/>
</dbReference>
<dbReference type="InterPro" id="IPR039212">
    <property type="entry name" value="RBFA_mitochondrial"/>
</dbReference>
<dbReference type="SUPFAM" id="SSF89919">
    <property type="entry name" value="Ribosome-binding factor A, RbfA"/>
    <property type="match status" value="1"/>
</dbReference>
<dbReference type="PANTHER" id="PTHR14725:SF0">
    <property type="entry name" value="RIBOSOME-BINDING FACTOR A, MITOCHONDRIAL-RELATED"/>
    <property type="match status" value="1"/>
</dbReference>
<proteinExistence type="predicted"/>
<dbReference type="eggNOG" id="KOG4700">
    <property type="taxonomic scope" value="Eukaryota"/>
</dbReference>
<organism evidence="1 2">
    <name type="scientific">Zootermopsis nevadensis</name>
    <name type="common">Dampwood termite</name>
    <dbReference type="NCBI Taxonomy" id="136037"/>
    <lineage>
        <taxon>Eukaryota</taxon>
        <taxon>Metazoa</taxon>
        <taxon>Ecdysozoa</taxon>
        <taxon>Arthropoda</taxon>
        <taxon>Hexapoda</taxon>
        <taxon>Insecta</taxon>
        <taxon>Pterygota</taxon>
        <taxon>Neoptera</taxon>
        <taxon>Polyneoptera</taxon>
        <taxon>Dictyoptera</taxon>
        <taxon>Blattodea</taxon>
        <taxon>Blattoidea</taxon>
        <taxon>Termitoidae</taxon>
        <taxon>Termopsidae</taxon>
        <taxon>Zootermopsis</taxon>
    </lineage>
</organism>
<gene>
    <name evidence="1" type="ORF">L798_14112</name>
</gene>
<dbReference type="Proteomes" id="UP000027135">
    <property type="component" value="Unassembled WGS sequence"/>
</dbReference>
<name>A0A067QZ45_ZOONE</name>
<dbReference type="STRING" id="136037.A0A067QZ45"/>
<dbReference type="InterPro" id="IPR000238">
    <property type="entry name" value="RbfA"/>
</dbReference>
<dbReference type="GO" id="GO:0006364">
    <property type="term" value="P:rRNA processing"/>
    <property type="evidence" value="ECO:0007669"/>
    <property type="project" value="InterPro"/>
</dbReference>
<dbReference type="Gene3D" id="3.30.300.20">
    <property type="match status" value="1"/>
</dbReference>
<reference evidence="1 2" key="1">
    <citation type="journal article" date="2014" name="Nat. Commun.">
        <title>Molecular traces of alternative social organization in a termite genome.</title>
        <authorList>
            <person name="Terrapon N."/>
            <person name="Li C."/>
            <person name="Robertson H.M."/>
            <person name="Ji L."/>
            <person name="Meng X."/>
            <person name="Booth W."/>
            <person name="Chen Z."/>
            <person name="Childers C.P."/>
            <person name="Glastad K.M."/>
            <person name="Gokhale K."/>
            <person name="Gowin J."/>
            <person name="Gronenberg W."/>
            <person name="Hermansen R.A."/>
            <person name="Hu H."/>
            <person name="Hunt B.G."/>
            <person name="Huylmans A.K."/>
            <person name="Khalil S.M."/>
            <person name="Mitchell R.D."/>
            <person name="Munoz-Torres M.C."/>
            <person name="Mustard J.A."/>
            <person name="Pan H."/>
            <person name="Reese J.T."/>
            <person name="Scharf M.E."/>
            <person name="Sun F."/>
            <person name="Vogel H."/>
            <person name="Xiao J."/>
            <person name="Yang W."/>
            <person name="Yang Z."/>
            <person name="Yang Z."/>
            <person name="Zhou J."/>
            <person name="Zhu J."/>
            <person name="Brent C.S."/>
            <person name="Elsik C.G."/>
            <person name="Goodisman M.A."/>
            <person name="Liberles D.A."/>
            <person name="Roe R.M."/>
            <person name="Vargo E.L."/>
            <person name="Vilcinskas A."/>
            <person name="Wang J."/>
            <person name="Bornberg-Bauer E."/>
            <person name="Korb J."/>
            <person name="Zhang G."/>
            <person name="Liebig J."/>
        </authorList>
    </citation>
    <scope>NUCLEOTIDE SEQUENCE [LARGE SCALE GENOMIC DNA]</scope>
    <source>
        <tissue evidence="1">Whole organism</tissue>
    </source>
</reference>
<protein>
    <submittedName>
        <fullName evidence="1">Putative ribosome-binding factor A, mitochondrial</fullName>
    </submittedName>
</protein>